<gene>
    <name evidence="2" type="ORF">RUM44_003003</name>
</gene>
<evidence type="ECO:0000313" key="2">
    <source>
        <dbReference type="EMBL" id="KAK6630833.1"/>
    </source>
</evidence>
<feature type="coiled-coil region" evidence="1">
    <location>
        <begin position="172"/>
        <end position="199"/>
    </location>
</feature>
<organism evidence="2 3">
    <name type="scientific">Polyplax serrata</name>
    <name type="common">Common mouse louse</name>
    <dbReference type="NCBI Taxonomy" id="468196"/>
    <lineage>
        <taxon>Eukaryota</taxon>
        <taxon>Metazoa</taxon>
        <taxon>Ecdysozoa</taxon>
        <taxon>Arthropoda</taxon>
        <taxon>Hexapoda</taxon>
        <taxon>Insecta</taxon>
        <taxon>Pterygota</taxon>
        <taxon>Neoptera</taxon>
        <taxon>Paraneoptera</taxon>
        <taxon>Psocodea</taxon>
        <taxon>Troctomorpha</taxon>
        <taxon>Phthiraptera</taxon>
        <taxon>Anoplura</taxon>
        <taxon>Polyplacidae</taxon>
        <taxon>Polyplax</taxon>
    </lineage>
</organism>
<dbReference type="Proteomes" id="UP001359485">
    <property type="component" value="Unassembled WGS sequence"/>
</dbReference>
<comment type="caution">
    <text evidence="2">The sequence shown here is derived from an EMBL/GenBank/DDBJ whole genome shotgun (WGS) entry which is preliminary data.</text>
</comment>
<name>A0ABR1AXA3_POLSC</name>
<keyword evidence="1" id="KW-0175">Coiled coil</keyword>
<evidence type="ECO:0000313" key="3">
    <source>
        <dbReference type="Proteomes" id="UP001359485"/>
    </source>
</evidence>
<protein>
    <submittedName>
        <fullName evidence="2">Uncharacterized protein</fullName>
    </submittedName>
</protein>
<proteinExistence type="predicted"/>
<dbReference type="Gene3D" id="1.20.120.20">
    <property type="entry name" value="Apolipoprotein"/>
    <property type="match status" value="1"/>
</dbReference>
<dbReference type="EMBL" id="JAWJWF010000007">
    <property type="protein sequence ID" value="KAK6630833.1"/>
    <property type="molecule type" value="Genomic_DNA"/>
</dbReference>
<reference evidence="2 3" key="1">
    <citation type="submission" date="2023-09" db="EMBL/GenBank/DDBJ databases">
        <title>Genomes of two closely related lineages of the louse Polyplax serrata with different host specificities.</title>
        <authorList>
            <person name="Martinu J."/>
            <person name="Tarabai H."/>
            <person name="Stefka J."/>
            <person name="Hypsa V."/>
        </authorList>
    </citation>
    <scope>NUCLEOTIDE SEQUENCE [LARGE SCALE GENOMIC DNA]</scope>
    <source>
        <strain evidence="2">98ZLc_SE</strain>
    </source>
</reference>
<accession>A0ABR1AXA3</accession>
<evidence type="ECO:0000256" key="1">
    <source>
        <dbReference type="SAM" id="Coils"/>
    </source>
</evidence>
<keyword evidence="3" id="KW-1185">Reference proteome</keyword>
<sequence length="200" mass="21035">MGCASSAALPFLTVKENRAVVDPANMNGKTSHDLEMVTNKLGSRGLDSISDMNESFVSEKMKEVVDSSAVQGVIGSVVQVKDDVCNQVKGVGDAITGKVTSVINGVEETIESTFDKITGSVGAAEEKVKSEMKALEGGVKSMFDGSNEDKMTDSIKPEDIDELLSALPEGEEEAMEAAKAAAEEAVEKAVEEVAEEEANN</sequence>